<evidence type="ECO:0000256" key="1">
    <source>
        <dbReference type="ARBA" id="ARBA00001974"/>
    </source>
</evidence>
<dbReference type="RefSeq" id="WP_344175574.1">
    <property type="nucleotide sequence ID" value="NZ_BAAANC010000002.1"/>
</dbReference>
<evidence type="ECO:0000313" key="9">
    <source>
        <dbReference type="EMBL" id="GAA1531703.1"/>
    </source>
</evidence>
<dbReference type="PROSITE" id="PS00073">
    <property type="entry name" value="ACYL_COA_DH_2"/>
    <property type="match status" value="1"/>
</dbReference>
<dbReference type="InterPro" id="IPR036250">
    <property type="entry name" value="AcylCo_DH-like_C"/>
</dbReference>
<evidence type="ECO:0000259" key="7">
    <source>
        <dbReference type="Pfam" id="PF02770"/>
    </source>
</evidence>
<evidence type="ECO:0000313" key="10">
    <source>
        <dbReference type="Proteomes" id="UP001500363"/>
    </source>
</evidence>
<dbReference type="InterPro" id="IPR009100">
    <property type="entry name" value="AcylCoA_DH/oxidase_NM_dom_sf"/>
</dbReference>
<protein>
    <submittedName>
        <fullName evidence="9">Acyl-CoA dehydrogenase</fullName>
    </submittedName>
</protein>
<dbReference type="Pfam" id="PF02771">
    <property type="entry name" value="Acyl-CoA_dh_N"/>
    <property type="match status" value="1"/>
</dbReference>
<evidence type="ECO:0000259" key="8">
    <source>
        <dbReference type="Pfam" id="PF02771"/>
    </source>
</evidence>
<evidence type="ECO:0000256" key="4">
    <source>
        <dbReference type="ARBA" id="ARBA00022827"/>
    </source>
</evidence>
<dbReference type="Pfam" id="PF02770">
    <property type="entry name" value="Acyl-CoA_dh_M"/>
    <property type="match status" value="1"/>
</dbReference>
<reference evidence="10" key="1">
    <citation type="journal article" date="2019" name="Int. J. Syst. Evol. Microbiol.">
        <title>The Global Catalogue of Microorganisms (GCM) 10K type strain sequencing project: providing services to taxonomists for standard genome sequencing and annotation.</title>
        <authorList>
            <consortium name="The Broad Institute Genomics Platform"/>
            <consortium name="The Broad Institute Genome Sequencing Center for Infectious Disease"/>
            <person name="Wu L."/>
            <person name="Ma J."/>
        </authorList>
    </citation>
    <scope>NUCLEOTIDE SEQUENCE [LARGE SCALE GENOMIC DNA]</scope>
    <source>
        <strain evidence="10">JCM 14303</strain>
    </source>
</reference>
<gene>
    <name evidence="9" type="ORF">GCM10009741_37410</name>
</gene>
<dbReference type="Gene3D" id="1.20.140.10">
    <property type="entry name" value="Butyryl-CoA Dehydrogenase, subunit A, domain 3"/>
    <property type="match status" value="1"/>
</dbReference>
<dbReference type="InterPro" id="IPR006091">
    <property type="entry name" value="Acyl-CoA_Oxase/DH_mid-dom"/>
</dbReference>
<dbReference type="Pfam" id="PF00441">
    <property type="entry name" value="Acyl-CoA_dh_1"/>
    <property type="match status" value="1"/>
</dbReference>
<dbReference type="Gene3D" id="1.10.540.10">
    <property type="entry name" value="Acyl-CoA dehydrogenase/oxidase, N-terminal domain"/>
    <property type="match status" value="1"/>
</dbReference>
<evidence type="ECO:0000259" key="6">
    <source>
        <dbReference type="Pfam" id="PF00441"/>
    </source>
</evidence>
<accession>A0ABP4LU60</accession>
<name>A0ABP4LU60_9ACTN</name>
<comment type="caution">
    <text evidence="9">The sequence shown here is derived from an EMBL/GenBank/DDBJ whole genome shotgun (WGS) entry which is preliminary data.</text>
</comment>
<evidence type="ECO:0000256" key="3">
    <source>
        <dbReference type="ARBA" id="ARBA00022630"/>
    </source>
</evidence>
<feature type="domain" description="Acyl-CoA dehydrogenase/oxidase C-terminal" evidence="6">
    <location>
        <begin position="230"/>
        <end position="378"/>
    </location>
</feature>
<evidence type="ECO:0000256" key="5">
    <source>
        <dbReference type="RuleBase" id="RU362125"/>
    </source>
</evidence>
<dbReference type="EMBL" id="BAAANC010000002">
    <property type="protein sequence ID" value="GAA1531703.1"/>
    <property type="molecule type" value="Genomic_DNA"/>
</dbReference>
<feature type="domain" description="Acyl-CoA dehydrogenase/oxidase N-terminal" evidence="8">
    <location>
        <begin position="9"/>
        <end position="120"/>
    </location>
</feature>
<dbReference type="PROSITE" id="PS00072">
    <property type="entry name" value="ACYL_COA_DH_1"/>
    <property type="match status" value="1"/>
</dbReference>
<dbReference type="PANTHER" id="PTHR43884:SF12">
    <property type="entry name" value="ISOVALERYL-COA DEHYDROGENASE, MITOCHONDRIAL-RELATED"/>
    <property type="match status" value="1"/>
</dbReference>
<dbReference type="Proteomes" id="UP001500363">
    <property type="component" value="Unassembled WGS sequence"/>
</dbReference>
<dbReference type="InterPro" id="IPR006089">
    <property type="entry name" value="Acyl-CoA_DH_CS"/>
</dbReference>
<dbReference type="InterPro" id="IPR037069">
    <property type="entry name" value="AcylCoA_DH/ox_N_sf"/>
</dbReference>
<sequence>MAVDRLLPTEESTDLLDLVRDLCEHELAPYAAQAEESETFPRDAFRTLGKAGLLGLPYPEQYGGAEQPYEVYLQMLEEIAAAWMSVGVGLSVHTMTSYAVATLGTEEQRAQFLPDMIGGELLGAYALSEPQAGSDISGMTTKAVRDGDSYVLTGTKSWITHGSHADFYTTFARTSADPKHGISAFHVPASSAGLSFGAPERKMGLTGSTTTLVNYDHVRIPADHLIGAEGDGMRIALSALDSGRLGIAACAVGLAQAALDCAASYALGRKQFGSAIADFQGLQFLLADMAAAVESARSTYLTAARRRDLGRPFTQQAAIAKLICTDAAMKVTTDAVQVLGGYGYTRDFPAERYMREAKVTQIFEGTNQIQRLVISRDLLRSVR</sequence>
<feature type="domain" description="Acyl-CoA oxidase/dehydrogenase middle" evidence="7">
    <location>
        <begin position="124"/>
        <end position="216"/>
    </location>
</feature>
<comment type="cofactor">
    <cofactor evidence="1 5">
        <name>FAD</name>
        <dbReference type="ChEBI" id="CHEBI:57692"/>
    </cofactor>
</comment>
<keyword evidence="5" id="KW-0560">Oxidoreductase</keyword>
<dbReference type="InterPro" id="IPR013786">
    <property type="entry name" value="AcylCoA_DH/ox_N"/>
</dbReference>
<proteinExistence type="inferred from homology"/>
<dbReference type="SUPFAM" id="SSF47203">
    <property type="entry name" value="Acyl-CoA dehydrogenase C-terminal domain-like"/>
    <property type="match status" value="1"/>
</dbReference>
<dbReference type="PANTHER" id="PTHR43884">
    <property type="entry name" value="ACYL-COA DEHYDROGENASE"/>
    <property type="match status" value="1"/>
</dbReference>
<dbReference type="Gene3D" id="2.40.110.10">
    <property type="entry name" value="Butyryl-CoA Dehydrogenase, subunit A, domain 2"/>
    <property type="match status" value="1"/>
</dbReference>
<dbReference type="InterPro" id="IPR009075">
    <property type="entry name" value="AcylCo_DH/oxidase_C"/>
</dbReference>
<comment type="similarity">
    <text evidence="2 5">Belongs to the acyl-CoA dehydrogenase family.</text>
</comment>
<dbReference type="SUPFAM" id="SSF56645">
    <property type="entry name" value="Acyl-CoA dehydrogenase NM domain-like"/>
    <property type="match status" value="1"/>
</dbReference>
<keyword evidence="3 5" id="KW-0285">Flavoprotein</keyword>
<evidence type="ECO:0000256" key="2">
    <source>
        <dbReference type="ARBA" id="ARBA00009347"/>
    </source>
</evidence>
<organism evidence="9 10">
    <name type="scientific">Kribbella lupini</name>
    <dbReference type="NCBI Taxonomy" id="291602"/>
    <lineage>
        <taxon>Bacteria</taxon>
        <taxon>Bacillati</taxon>
        <taxon>Actinomycetota</taxon>
        <taxon>Actinomycetes</taxon>
        <taxon>Propionibacteriales</taxon>
        <taxon>Kribbellaceae</taxon>
        <taxon>Kribbella</taxon>
    </lineage>
</organism>
<dbReference type="InterPro" id="IPR046373">
    <property type="entry name" value="Acyl-CoA_Oxase/DH_mid-dom_sf"/>
</dbReference>
<keyword evidence="4 5" id="KW-0274">FAD</keyword>
<keyword evidence="10" id="KW-1185">Reference proteome</keyword>
<dbReference type="PIRSF" id="PIRSF016578">
    <property type="entry name" value="HsaA"/>
    <property type="match status" value="1"/>
</dbReference>